<keyword evidence="1" id="KW-1185">Reference proteome</keyword>
<dbReference type="SUPFAM" id="SSF82199">
    <property type="entry name" value="SET domain"/>
    <property type="match status" value="1"/>
</dbReference>
<dbReference type="InterPro" id="IPR046341">
    <property type="entry name" value="SET_dom_sf"/>
</dbReference>
<dbReference type="WBParaSite" id="nRc.2.0.1.t45630-RA">
    <property type="protein sequence ID" value="nRc.2.0.1.t45630-RA"/>
    <property type="gene ID" value="nRc.2.0.1.g45630"/>
</dbReference>
<protein>
    <submittedName>
        <fullName evidence="2">SET domain-containing protein</fullName>
    </submittedName>
</protein>
<proteinExistence type="predicted"/>
<evidence type="ECO:0000313" key="1">
    <source>
        <dbReference type="Proteomes" id="UP000887565"/>
    </source>
</evidence>
<name>A0A915L7B0_ROMCU</name>
<accession>A0A915L7B0</accession>
<organism evidence="1 2">
    <name type="scientific">Romanomermis culicivorax</name>
    <name type="common">Nematode worm</name>
    <dbReference type="NCBI Taxonomy" id="13658"/>
    <lineage>
        <taxon>Eukaryota</taxon>
        <taxon>Metazoa</taxon>
        <taxon>Ecdysozoa</taxon>
        <taxon>Nematoda</taxon>
        <taxon>Enoplea</taxon>
        <taxon>Dorylaimia</taxon>
        <taxon>Mermithida</taxon>
        <taxon>Mermithoidea</taxon>
        <taxon>Mermithidae</taxon>
        <taxon>Romanomermis</taxon>
    </lineage>
</organism>
<dbReference type="Proteomes" id="UP000887565">
    <property type="component" value="Unplaced"/>
</dbReference>
<sequence>MMKQLDDGALGVLSIVKWDIHNGEQLLFDYGDKYAKNILNNCPCDELLAEFIKNYIQYFHLMGI</sequence>
<evidence type="ECO:0000313" key="2">
    <source>
        <dbReference type="WBParaSite" id="nRc.2.0.1.t45630-RA"/>
    </source>
</evidence>
<reference evidence="2" key="1">
    <citation type="submission" date="2022-11" db="UniProtKB">
        <authorList>
            <consortium name="WormBaseParasite"/>
        </authorList>
    </citation>
    <scope>IDENTIFICATION</scope>
</reference>
<dbReference type="AlphaFoldDB" id="A0A915L7B0"/>